<reference evidence="1 2" key="1">
    <citation type="journal article" date="2018" name="MBio">
        <title>Comparative Genomics Reveals the Core Gene Toolbox for the Fungus-Insect Symbiosis.</title>
        <authorList>
            <person name="Wang Y."/>
            <person name="Stata M."/>
            <person name="Wang W."/>
            <person name="Stajich J.E."/>
            <person name="White M.M."/>
            <person name="Moncalvo J.M."/>
        </authorList>
    </citation>
    <scope>NUCLEOTIDE SEQUENCE [LARGE SCALE GENOMIC DNA]</scope>
    <source>
        <strain evidence="1 2">SWE-8-4</strain>
    </source>
</reference>
<name>A0A2T9YDW7_9FUNG</name>
<comment type="caution">
    <text evidence="1">The sequence shown here is derived from an EMBL/GenBank/DDBJ whole genome shotgun (WGS) entry which is preliminary data.</text>
</comment>
<gene>
    <name evidence="1" type="ORF">BB561_004826</name>
</gene>
<keyword evidence="2" id="KW-1185">Reference proteome</keyword>
<dbReference type="EMBL" id="MBFR01000251">
    <property type="protein sequence ID" value="PVU90532.1"/>
    <property type="molecule type" value="Genomic_DNA"/>
</dbReference>
<dbReference type="AlphaFoldDB" id="A0A2T9YDW7"/>
<accession>A0A2T9YDW7</accession>
<sequence length="202" mass="22185">MQSSSSNPQFTDSCFPSNVPITFESPHKYSRASASRVSLGAILPEEILSTIPLTAETRITVSNSIGFSQTSLPISSSSTDLALSRDQFRSASLNQKPFHNDQLELTADFFLSPTHSPSEDVFEFPCKPIGSDRNCSAHLKQYLSESSSSSDLETDNIDSESSLLVSDSIQKSFQSIPQSNQYRKNLQDIGIVLFTASNELYI</sequence>
<evidence type="ECO:0000313" key="2">
    <source>
        <dbReference type="Proteomes" id="UP000245383"/>
    </source>
</evidence>
<proteinExistence type="predicted"/>
<dbReference type="Proteomes" id="UP000245383">
    <property type="component" value="Unassembled WGS sequence"/>
</dbReference>
<protein>
    <submittedName>
        <fullName evidence="1">Uncharacterized protein</fullName>
    </submittedName>
</protein>
<organism evidence="1 2">
    <name type="scientific">Smittium simulii</name>
    <dbReference type="NCBI Taxonomy" id="133385"/>
    <lineage>
        <taxon>Eukaryota</taxon>
        <taxon>Fungi</taxon>
        <taxon>Fungi incertae sedis</taxon>
        <taxon>Zoopagomycota</taxon>
        <taxon>Kickxellomycotina</taxon>
        <taxon>Harpellomycetes</taxon>
        <taxon>Harpellales</taxon>
        <taxon>Legeriomycetaceae</taxon>
        <taxon>Smittium</taxon>
    </lineage>
</organism>
<evidence type="ECO:0000313" key="1">
    <source>
        <dbReference type="EMBL" id="PVU90532.1"/>
    </source>
</evidence>